<keyword evidence="1" id="KW-0812">Transmembrane</keyword>
<dbReference type="Proteomes" id="UP000325440">
    <property type="component" value="Unassembled WGS sequence"/>
</dbReference>
<dbReference type="EMBL" id="CABPRJ010002518">
    <property type="protein sequence ID" value="VVC46443.1"/>
    <property type="molecule type" value="Genomic_DNA"/>
</dbReference>
<keyword evidence="1" id="KW-0472">Membrane</keyword>
<keyword evidence="1" id="KW-1133">Transmembrane helix</keyword>
<evidence type="ECO:0000313" key="3">
    <source>
        <dbReference type="Proteomes" id="UP000325440"/>
    </source>
</evidence>
<sequence>MSMQINKILAIIMLLGSIFLSYSGKASLFNSELQESVRSFFTSLPHDMDSLSPAAIIGICIMIVLLAVIFRGLMFFAVVCCTLAIMFGGTEKVISYLKEKFEGKFDFAENIDLKSSSVMPKKGESDKDGNKAGHYGFF</sequence>
<proteinExistence type="predicted"/>
<gene>
    <name evidence="2" type="ORF">CINCED_3A013592</name>
</gene>
<protein>
    <submittedName>
        <fullName evidence="2">Uncharacterized protein</fullName>
    </submittedName>
</protein>
<dbReference type="AlphaFoldDB" id="A0A5E4NNQ7"/>
<keyword evidence="3" id="KW-1185">Reference proteome</keyword>
<evidence type="ECO:0000256" key="1">
    <source>
        <dbReference type="SAM" id="Phobius"/>
    </source>
</evidence>
<evidence type="ECO:0000313" key="2">
    <source>
        <dbReference type="EMBL" id="VVC46443.1"/>
    </source>
</evidence>
<name>A0A5E4NNQ7_9HEMI</name>
<organism evidence="2 3">
    <name type="scientific">Cinara cedri</name>
    <dbReference type="NCBI Taxonomy" id="506608"/>
    <lineage>
        <taxon>Eukaryota</taxon>
        <taxon>Metazoa</taxon>
        <taxon>Ecdysozoa</taxon>
        <taxon>Arthropoda</taxon>
        <taxon>Hexapoda</taxon>
        <taxon>Insecta</taxon>
        <taxon>Pterygota</taxon>
        <taxon>Neoptera</taxon>
        <taxon>Paraneoptera</taxon>
        <taxon>Hemiptera</taxon>
        <taxon>Sternorrhyncha</taxon>
        <taxon>Aphidomorpha</taxon>
        <taxon>Aphidoidea</taxon>
        <taxon>Aphididae</taxon>
        <taxon>Lachninae</taxon>
        <taxon>Cinara</taxon>
    </lineage>
</organism>
<feature type="transmembrane region" description="Helical" evidence="1">
    <location>
        <begin position="55"/>
        <end position="88"/>
    </location>
</feature>
<reference evidence="2 3" key="1">
    <citation type="submission" date="2019-08" db="EMBL/GenBank/DDBJ databases">
        <authorList>
            <person name="Alioto T."/>
            <person name="Alioto T."/>
            <person name="Gomez Garrido J."/>
        </authorList>
    </citation>
    <scope>NUCLEOTIDE SEQUENCE [LARGE SCALE GENOMIC DNA]</scope>
</reference>
<accession>A0A5E4NNQ7</accession>